<dbReference type="CDD" id="cd01949">
    <property type="entry name" value="GGDEF"/>
    <property type="match status" value="1"/>
</dbReference>
<dbReference type="GO" id="GO:0003700">
    <property type="term" value="F:DNA-binding transcription factor activity"/>
    <property type="evidence" value="ECO:0007669"/>
    <property type="project" value="TreeGrafter"/>
</dbReference>
<dbReference type="RefSeq" id="WP_078766504.1">
    <property type="nucleotide sequence ID" value="NZ_FUXZ01000009.1"/>
</dbReference>
<dbReference type="InterPro" id="IPR029787">
    <property type="entry name" value="Nucleotide_cyclase"/>
</dbReference>
<dbReference type="Gene3D" id="3.30.70.270">
    <property type="match status" value="1"/>
</dbReference>
<protein>
    <submittedName>
        <fullName evidence="5">Diguanylate cyclase (GGDEF) domain-containing protein</fullName>
    </submittedName>
</protein>
<dbReference type="GO" id="GO:0000976">
    <property type="term" value="F:transcription cis-regulatory region binding"/>
    <property type="evidence" value="ECO:0007669"/>
    <property type="project" value="TreeGrafter"/>
</dbReference>
<feature type="domain" description="GGDEF" evidence="4">
    <location>
        <begin position="659"/>
        <end position="793"/>
    </location>
</feature>
<evidence type="ECO:0000256" key="3">
    <source>
        <dbReference type="ARBA" id="ARBA00023163"/>
    </source>
</evidence>
<keyword evidence="3" id="KW-0804">Transcription</keyword>
<evidence type="ECO:0000256" key="1">
    <source>
        <dbReference type="ARBA" id="ARBA00023015"/>
    </source>
</evidence>
<evidence type="ECO:0000256" key="2">
    <source>
        <dbReference type="ARBA" id="ARBA00023125"/>
    </source>
</evidence>
<dbReference type="PANTHER" id="PTHR30146">
    <property type="entry name" value="LACI-RELATED TRANSCRIPTIONAL REPRESSOR"/>
    <property type="match status" value="1"/>
</dbReference>
<dbReference type="AlphaFoldDB" id="A0A1T4VW47"/>
<keyword evidence="6" id="KW-1185">Reference proteome</keyword>
<evidence type="ECO:0000313" key="5">
    <source>
        <dbReference type="EMBL" id="SKA68701.1"/>
    </source>
</evidence>
<organism evidence="5 6">
    <name type="scientific">Eubacterium uniforme</name>
    <dbReference type="NCBI Taxonomy" id="39495"/>
    <lineage>
        <taxon>Bacteria</taxon>
        <taxon>Bacillati</taxon>
        <taxon>Bacillota</taxon>
        <taxon>Clostridia</taxon>
        <taxon>Eubacteriales</taxon>
        <taxon>Eubacteriaceae</taxon>
        <taxon>Eubacterium</taxon>
    </lineage>
</organism>
<proteinExistence type="predicted"/>
<dbReference type="SUPFAM" id="SSF53822">
    <property type="entry name" value="Periplasmic binding protein-like I"/>
    <property type="match status" value="1"/>
</dbReference>
<dbReference type="SMART" id="SM00267">
    <property type="entry name" value="GGDEF"/>
    <property type="match status" value="1"/>
</dbReference>
<sequence>MDLIEGMSKEKVFNIGVMIGNVHTQHPMELIRGISEAAKGENVNISFFVGAQGNALDFWEGDEDDYNSYNYQYNSLYDYSLIAGLDAIIISYGTLCIYLENENREEFAKKYRSVPLVILEEYDEDSCDSFIISDNFGSMYNIVEHLLSDHGYKRIVYLSGPINNTDSNERERAYLEAMKAHELEVTSEMVEYGDYSSNVDDLVEKLLDNNEGVEAIVSANDEMAISIYNVCRRRGLVPGRDIAVTGYDDVEFAQRMDPPLTTANQDGLDMGYRALKCAVALCKDPTNPIKMKIPAKFLKRQSCGCKIHHVDKELELVDVLEKIEKLSDKEQIQKAVSIATVGSYKSVVSEEGRNKGKAYFEFLISNLLELDDLNDDEKRELADSLLLQVQNLCADEGCKNIEFSGFLRSFQQIMRFFMEREKETDVLVLLGRILELTDNYVTSFVMRKDEEDIMMLLTKSWAAPTSIKYMIDKADDENAFNCLAIETAIDQGAKSAYLYLLPEPLKCDRKMEFVCPDCLELVAKHINGKVEVYDRGKRPVVTKENGFASLFPDSSKHSYVVFLLFAKEYQYGIMLCEIDDTSIGMLYGVSLQISTALAYMQISKQENEAKQQLFDTLKELRDKNEMLSFVSSMDALTGIYNRRGFIENVVDAINENVGKKAALFFSDLDHLKQINDEFGHQDGDFALMNAAKIMKETFDSFGSENAVCGRIGGDEFVSFMICENEDDTEKVLEELKLRSKLFNEKCEKPYYVEFSTGCYTFVCRAVFSVAELTGKADECLYEAKKTRRDNIVK</sequence>
<name>A0A1T4VW47_9FIRM</name>
<reference evidence="5 6" key="1">
    <citation type="submission" date="2017-02" db="EMBL/GenBank/DDBJ databases">
        <authorList>
            <person name="Peterson S.W."/>
        </authorList>
    </citation>
    <scope>NUCLEOTIDE SEQUENCE [LARGE SCALE GENOMIC DNA]</scope>
    <source>
        <strain evidence="5 6">ATCC 35992</strain>
    </source>
</reference>
<dbReference type="InterPro" id="IPR046335">
    <property type="entry name" value="LacI/GalR-like_sensor"/>
</dbReference>
<dbReference type="EMBL" id="FUXZ01000009">
    <property type="protein sequence ID" value="SKA68701.1"/>
    <property type="molecule type" value="Genomic_DNA"/>
</dbReference>
<dbReference type="Gene3D" id="3.40.50.2300">
    <property type="match status" value="2"/>
</dbReference>
<dbReference type="Pfam" id="PF13377">
    <property type="entry name" value="Peripla_BP_3"/>
    <property type="match status" value="1"/>
</dbReference>
<dbReference type="Pfam" id="PF00990">
    <property type="entry name" value="GGDEF"/>
    <property type="match status" value="1"/>
</dbReference>
<dbReference type="Proteomes" id="UP000190814">
    <property type="component" value="Unassembled WGS sequence"/>
</dbReference>
<dbReference type="InterPro" id="IPR043128">
    <property type="entry name" value="Rev_trsase/Diguanyl_cyclase"/>
</dbReference>
<dbReference type="SUPFAM" id="SSF55073">
    <property type="entry name" value="Nucleotide cyclase"/>
    <property type="match status" value="1"/>
</dbReference>
<dbReference type="NCBIfam" id="TIGR00254">
    <property type="entry name" value="GGDEF"/>
    <property type="match status" value="1"/>
</dbReference>
<dbReference type="OrthoDB" id="56125at2"/>
<keyword evidence="2" id="KW-0238">DNA-binding</keyword>
<accession>A0A1T4VW47</accession>
<evidence type="ECO:0000313" key="6">
    <source>
        <dbReference type="Proteomes" id="UP000190814"/>
    </source>
</evidence>
<dbReference type="CDD" id="cd06267">
    <property type="entry name" value="PBP1_LacI_sugar_binding-like"/>
    <property type="match status" value="1"/>
</dbReference>
<evidence type="ECO:0000259" key="4">
    <source>
        <dbReference type="PROSITE" id="PS50887"/>
    </source>
</evidence>
<gene>
    <name evidence="5" type="ORF">SAMN02745111_01655</name>
</gene>
<dbReference type="InterPro" id="IPR000160">
    <property type="entry name" value="GGDEF_dom"/>
</dbReference>
<keyword evidence="1" id="KW-0805">Transcription regulation</keyword>
<dbReference type="PANTHER" id="PTHR30146:SF24">
    <property type="entry name" value="XYLOSE OPERON REGULATORY PROTEIN"/>
    <property type="match status" value="1"/>
</dbReference>
<dbReference type="STRING" id="39495.SAMN02745111_01655"/>
<dbReference type="PROSITE" id="PS50887">
    <property type="entry name" value="GGDEF"/>
    <property type="match status" value="1"/>
</dbReference>
<dbReference type="InterPro" id="IPR028082">
    <property type="entry name" value="Peripla_BP_I"/>
</dbReference>